<comment type="caution">
    <text evidence="1">The sequence shown here is derived from an EMBL/GenBank/DDBJ whole genome shotgun (WGS) entry which is preliminary data.</text>
</comment>
<keyword evidence="2" id="KW-1185">Reference proteome</keyword>
<gene>
    <name evidence="1" type="ORF">CEXT_503581</name>
</gene>
<name>A0AAV4VRX1_CAEEX</name>
<protein>
    <submittedName>
        <fullName evidence="1">Uncharacterized protein</fullName>
    </submittedName>
</protein>
<dbReference type="EMBL" id="BPLR01015037">
    <property type="protein sequence ID" value="GIY73135.1"/>
    <property type="molecule type" value="Genomic_DNA"/>
</dbReference>
<proteinExistence type="predicted"/>
<accession>A0AAV4VRX1</accession>
<organism evidence="1 2">
    <name type="scientific">Caerostris extrusa</name>
    <name type="common">Bark spider</name>
    <name type="synonym">Caerostris bankana</name>
    <dbReference type="NCBI Taxonomy" id="172846"/>
    <lineage>
        <taxon>Eukaryota</taxon>
        <taxon>Metazoa</taxon>
        <taxon>Ecdysozoa</taxon>
        <taxon>Arthropoda</taxon>
        <taxon>Chelicerata</taxon>
        <taxon>Arachnida</taxon>
        <taxon>Araneae</taxon>
        <taxon>Araneomorphae</taxon>
        <taxon>Entelegynae</taxon>
        <taxon>Araneoidea</taxon>
        <taxon>Araneidae</taxon>
        <taxon>Caerostris</taxon>
    </lineage>
</organism>
<evidence type="ECO:0000313" key="2">
    <source>
        <dbReference type="Proteomes" id="UP001054945"/>
    </source>
</evidence>
<reference evidence="1 2" key="1">
    <citation type="submission" date="2021-06" db="EMBL/GenBank/DDBJ databases">
        <title>Caerostris extrusa draft genome.</title>
        <authorList>
            <person name="Kono N."/>
            <person name="Arakawa K."/>
        </authorList>
    </citation>
    <scope>NUCLEOTIDE SEQUENCE [LARGE SCALE GENOMIC DNA]</scope>
</reference>
<sequence length="86" mass="9774">MKNGCVGMVTKIQRCFVRSSKSPDATNHADRSCLRSARTMTGVDGYYRDRVYILMGRAGYYATLNCGTQTHFTYAEKKEPCNNYDK</sequence>
<dbReference type="AlphaFoldDB" id="A0AAV4VRX1"/>
<evidence type="ECO:0000313" key="1">
    <source>
        <dbReference type="EMBL" id="GIY73135.1"/>
    </source>
</evidence>
<dbReference type="Proteomes" id="UP001054945">
    <property type="component" value="Unassembled WGS sequence"/>
</dbReference>